<dbReference type="EMBL" id="BLAY01000018">
    <property type="protein sequence ID" value="GET36837.1"/>
    <property type="molecule type" value="Genomic_DNA"/>
</dbReference>
<dbReference type="SMART" id="SM00028">
    <property type="entry name" value="TPR"/>
    <property type="match status" value="3"/>
</dbReference>
<keyword evidence="5" id="KW-1185">Reference proteome</keyword>
<dbReference type="Gene3D" id="1.25.40.10">
    <property type="entry name" value="Tetratricopeptide repeat domain"/>
    <property type="match status" value="1"/>
</dbReference>
<dbReference type="Pfam" id="PF13181">
    <property type="entry name" value="TPR_8"/>
    <property type="match status" value="1"/>
</dbReference>
<feature type="repeat" description="TPR" evidence="3">
    <location>
        <begin position="31"/>
        <end position="64"/>
    </location>
</feature>
<dbReference type="PANTHER" id="PTHR44943:SF8">
    <property type="entry name" value="TPR REPEAT-CONTAINING PROTEIN MJ0263"/>
    <property type="match status" value="1"/>
</dbReference>
<dbReference type="InterPro" id="IPR011990">
    <property type="entry name" value="TPR-like_helical_dom_sf"/>
</dbReference>
<dbReference type="InterPro" id="IPR019734">
    <property type="entry name" value="TPR_rpt"/>
</dbReference>
<evidence type="ECO:0000256" key="3">
    <source>
        <dbReference type="PROSITE-ProRule" id="PRU00339"/>
    </source>
</evidence>
<proteinExistence type="predicted"/>
<sequence length="132" mass="15144">MIGGKTLAEWQRYEAARESYDRAIALYPEFYGFWLYIGNAVYYLEKYEEAIAFYDKGIQLKEDCTSAGINRGIAMMKLERYEAANACCEKAIQIESNCPDAWYNQLVMHCVVNPLERLKASSRHGSSTQKSD</sequence>
<dbReference type="InterPro" id="IPR051685">
    <property type="entry name" value="Ycf3/AcsC/BcsC/TPR_MFPF"/>
</dbReference>
<accession>A0AAV3XBT4</accession>
<protein>
    <submittedName>
        <fullName evidence="4">Tetratricopeptide TPR_2</fullName>
    </submittedName>
</protein>
<dbReference type="Proteomes" id="UP001050975">
    <property type="component" value="Unassembled WGS sequence"/>
</dbReference>
<evidence type="ECO:0000313" key="4">
    <source>
        <dbReference type="EMBL" id="GET36837.1"/>
    </source>
</evidence>
<dbReference type="SUPFAM" id="SSF48452">
    <property type="entry name" value="TPR-like"/>
    <property type="match status" value="1"/>
</dbReference>
<dbReference type="PROSITE" id="PS50005">
    <property type="entry name" value="TPR"/>
    <property type="match status" value="1"/>
</dbReference>
<evidence type="ECO:0000313" key="5">
    <source>
        <dbReference type="Proteomes" id="UP001050975"/>
    </source>
</evidence>
<evidence type="ECO:0000256" key="2">
    <source>
        <dbReference type="ARBA" id="ARBA00022803"/>
    </source>
</evidence>
<keyword evidence="1" id="KW-0677">Repeat</keyword>
<gene>
    <name evidence="4" type="ORF">MiSe_15890</name>
</gene>
<reference evidence="4" key="1">
    <citation type="submission" date="2019-10" db="EMBL/GenBank/DDBJ databases">
        <title>Draft genome sequece of Microseira wollei NIES-4236.</title>
        <authorList>
            <person name="Yamaguchi H."/>
            <person name="Suzuki S."/>
            <person name="Kawachi M."/>
        </authorList>
    </citation>
    <scope>NUCLEOTIDE SEQUENCE</scope>
    <source>
        <strain evidence="4">NIES-4236</strain>
    </source>
</reference>
<dbReference type="PANTHER" id="PTHR44943">
    <property type="entry name" value="CELLULOSE SYNTHASE OPERON PROTEIN C"/>
    <property type="match status" value="1"/>
</dbReference>
<keyword evidence="2 3" id="KW-0802">TPR repeat</keyword>
<name>A0AAV3XBT4_9CYAN</name>
<dbReference type="RefSeq" id="WP_226577226.1">
    <property type="nucleotide sequence ID" value="NZ_BLAY01000018.1"/>
</dbReference>
<evidence type="ECO:0000256" key="1">
    <source>
        <dbReference type="ARBA" id="ARBA00022737"/>
    </source>
</evidence>
<organism evidence="4 5">
    <name type="scientific">Microseira wollei NIES-4236</name>
    <dbReference type="NCBI Taxonomy" id="2530354"/>
    <lineage>
        <taxon>Bacteria</taxon>
        <taxon>Bacillati</taxon>
        <taxon>Cyanobacteriota</taxon>
        <taxon>Cyanophyceae</taxon>
        <taxon>Oscillatoriophycideae</taxon>
        <taxon>Aerosakkonematales</taxon>
        <taxon>Aerosakkonemataceae</taxon>
        <taxon>Microseira</taxon>
    </lineage>
</organism>
<dbReference type="Pfam" id="PF13432">
    <property type="entry name" value="TPR_16"/>
    <property type="match status" value="1"/>
</dbReference>
<comment type="caution">
    <text evidence="4">The sequence shown here is derived from an EMBL/GenBank/DDBJ whole genome shotgun (WGS) entry which is preliminary data.</text>
</comment>
<dbReference type="AlphaFoldDB" id="A0AAV3XBT4"/>